<dbReference type="InterPro" id="IPR036397">
    <property type="entry name" value="RNaseH_sf"/>
</dbReference>
<evidence type="ECO:0000256" key="1">
    <source>
        <dbReference type="SAM" id="MobiDB-lite"/>
    </source>
</evidence>
<dbReference type="Proteomes" id="UP000192223">
    <property type="component" value="Unplaced"/>
</dbReference>
<feature type="region of interest" description="Disordered" evidence="1">
    <location>
        <begin position="257"/>
        <end position="285"/>
    </location>
</feature>
<feature type="region of interest" description="Disordered" evidence="1">
    <location>
        <begin position="1"/>
        <end position="29"/>
    </location>
</feature>
<evidence type="ECO:0000313" key="3">
    <source>
        <dbReference type="Proteomes" id="UP000192223"/>
    </source>
</evidence>
<dbReference type="GO" id="GO:0003676">
    <property type="term" value="F:nucleic acid binding"/>
    <property type="evidence" value="ECO:0007669"/>
    <property type="project" value="InterPro"/>
</dbReference>
<dbReference type="InParanoid" id="A0A7F5RNJ1"/>
<dbReference type="RefSeq" id="XP_025837592.1">
    <property type="nucleotide sequence ID" value="XM_025981807.1"/>
</dbReference>
<sequence>MEDNNKNHPHDTRGGRDRPIRGQNLTSGSACRSAIGTGWGLEPQKTLWIYEAILRPKLTYAATIWWKVTTEKKTSKAILDHIQAVVPRGSFVLKRSTLIAAVRMMLGLKGLDLDIREQAARTAYRLIGESSLAETLKQGYQTGRSGRIARHWDTEKFGSQMDPKQSKEQDAGYKVLTTRRGCPAEMAAIGKCAEKLIEDSVEGRDLQICTDSQASIMALEKPITTSKLVQRVKDTLNELGTRNRVTITWIPGHSGYKGNEKADKHVKQGADMEEQPDGEVGIQYQ</sequence>
<organism evidence="3 4">
    <name type="scientific">Agrilus planipennis</name>
    <name type="common">Emerald ash borer</name>
    <name type="synonym">Agrilus marcopoli</name>
    <dbReference type="NCBI Taxonomy" id="224129"/>
    <lineage>
        <taxon>Eukaryota</taxon>
        <taxon>Metazoa</taxon>
        <taxon>Ecdysozoa</taxon>
        <taxon>Arthropoda</taxon>
        <taxon>Hexapoda</taxon>
        <taxon>Insecta</taxon>
        <taxon>Pterygota</taxon>
        <taxon>Neoptera</taxon>
        <taxon>Endopterygota</taxon>
        <taxon>Coleoptera</taxon>
        <taxon>Polyphaga</taxon>
        <taxon>Elateriformia</taxon>
        <taxon>Buprestoidea</taxon>
        <taxon>Buprestidae</taxon>
        <taxon>Agrilinae</taxon>
        <taxon>Agrilus</taxon>
    </lineage>
</organism>
<dbReference type="Pfam" id="PF00075">
    <property type="entry name" value="RNase_H"/>
    <property type="match status" value="1"/>
</dbReference>
<dbReference type="OrthoDB" id="7765170at2759"/>
<dbReference type="PROSITE" id="PS50879">
    <property type="entry name" value="RNASE_H_1"/>
    <property type="match status" value="1"/>
</dbReference>
<evidence type="ECO:0000259" key="2">
    <source>
        <dbReference type="PROSITE" id="PS50879"/>
    </source>
</evidence>
<dbReference type="Gene3D" id="3.30.420.10">
    <property type="entry name" value="Ribonuclease H-like superfamily/Ribonuclease H"/>
    <property type="match status" value="1"/>
</dbReference>
<dbReference type="InterPro" id="IPR012337">
    <property type="entry name" value="RNaseH-like_sf"/>
</dbReference>
<protein>
    <submittedName>
        <fullName evidence="4">Uncharacterized protein LOC112906823</fullName>
    </submittedName>
</protein>
<feature type="compositionally biased region" description="Basic and acidic residues" evidence="1">
    <location>
        <begin position="1"/>
        <end position="20"/>
    </location>
</feature>
<dbReference type="InterPro" id="IPR002156">
    <property type="entry name" value="RNaseH_domain"/>
</dbReference>
<keyword evidence="3" id="KW-1185">Reference proteome</keyword>
<dbReference type="AlphaFoldDB" id="A0A7F5RNJ1"/>
<feature type="compositionally biased region" description="Basic and acidic residues" evidence="1">
    <location>
        <begin position="258"/>
        <end position="270"/>
    </location>
</feature>
<evidence type="ECO:0000313" key="4">
    <source>
        <dbReference type="RefSeq" id="XP_025837592.1"/>
    </source>
</evidence>
<gene>
    <name evidence="4" type="primary">LOC112906823</name>
</gene>
<feature type="domain" description="RNase H type-1" evidence="2">
    <location>
        <begin position="133"/>
        <end position="271"/>
    </location>
</feature>
<dbReference type="GO" id="GO:0004523">
    <property type="term" value="F:RNA-DNA hybrid ribonuclease activity"/>
    <property type="evidence" value="ECO:0007669"/>
    <property type="project" value="InterPro"/>
</dbReference>
<name>A0A7F5RNJ1_AGRPL</name>
<proteinExistence type="predicted"/>
<dbReference type="KEGG" id="apln:112906823"/>
<dbReference type="CDD" id="cd09276">
    <property type="entry name" value="Rnase_HI_RT_non_LTR"/>
    <property type="match status" value="1"/>
</dbReference>
<dbReference type="GeneID" id="112906823"/>
<dbReference type="SUPFAM" id="SSF53098">
    <property type="entry name" value="Ribonuclease H-like"/>
    <property type="match status" value="1"/>
</dbReference>
<reference evidence="4" key="1">
    <citation type="submission" date="2025-08" db="UniProtKB">
        <authorList>
            <consortium name="RefSeq"/>
        </authorList>
    </citation>
    <scope>IDENTIFICATION</scope>
    <source>
        <tissue evidence="4">Entire body</tissue>
    </source>
</reference>
<accession>A0A7F5RNJ1</accession>